<protein>
    <submittedName>
        <fullName evidence="6">NAD-dependent epimerase/dehydratase family protein</fullName>
    </submittedName>
</protein>
<evidence type="ECO:0000313" key="6">
    <source>
        <dbReference type="EMBL" id="MXP76806.1"/>
    </source>
</evidence>
<dbReference type="GO" id="GO:0048040">
    <property type="term" value="F:UDP-glucuronate decarboxylase activity"/>
    <property type="evidence" value="ECO:0007669"/>
    <property type="project" value="TreeGrafter"/>
</dbReference>
<evidence type="ECO:0000256" key="3">
    <source>
        <dbReference type="ARBA" id="ARBA00023027"/>
    </source>
</evidence>
<keyword evidence="2" id="KW-0210">Decarboxylase</keyword>
<gene>
    <name evidence="6" type="ORF">GN277_15855</name>
</gene>
<dbReference type="PANTHER" id="PTHR43078:SF6">
    <property type="entry name" value="UDP-GLUCURONIC ACID DECARBOXYLASE 1"/>
    <property type="match status" value="1"/>
</dbReference>
<comment type="caution">
    <text evidence="6">The sequence shown here is derived from an EMBL/GenBank/DDBJ whole genome shotgun (WGS) entry which is preliminary data.</text>
</comment>
<dbReference type="InterPro" id="IPR001509">
    <property type="entry name" value="Epimerase_deHydtase"/>
</dbReference>
<evidence type="ECO:0000256" key="2">
    <source>
        <dbReference type="ARBA" id="ARBA00022793"/>
    </source>
</evidence>
<keyword evidence="4" id="KW-0456">Lyase</keyword>
<organism evidence="6 7">
    <name type="scientific">Sporofaciens musculi</name>
    <dbReference type="NCBI Taxonomy" id="2681861"/>
    <lineage>
        <taxon>Bacteria</taxon>
        <taxon>Bacillati</taxon>
        <taxon>Bacillota</taxon>
        <taxon>Clostridia</taxon>
        <taxon>Lachnospirales</taxon>
        <taxon>Lachnospiraceae</taxon>
        <taxon>Sporofaciens</taxon>
    </lineage>
</organism>
<evidence type="ECO:0000256" key="4">
    <source>
        <dbReference type="ARBA" id="ARBA00023239"/>
    </source>
</evidence>
<proteinExistence type="predicted"/>
<dbReference type="RefSeq" id="WP_159751859.1">
    <property type="nucleotide sequence ID" value="NZ_WUQX01000001.1"/>
</dbReference>
<dbReference type="GO" id="GO:0042732">
    <property type="term" value="P:D-xylose metabolic process"/>
    <property type="evidence" value="ECO:0007669"/>
    <property type="project" value="InterPro"/>
</dbReference>
<reference evidence="6 7" key="1">
    <citation type="submission" date="2019-12" db="EMBL/GenBank/DDBJ databases">
        <title>Sporaefaciens musculi gen. nov., sp. nov., a novel bacterium isolated from the caecum of an obese mouse.</title>
        <authorList>
            <person name="Rasmussen T.S."/>
            <person name="Streidl T."/>
            <person name="Hitch T.C.A."/>
            <person name="Wortmann E."/>
            <person name="Deptula P."/>
            <person name="Hansen M."/>
            <person name="Nielsen D.S."/>
            <person name="Clavel T."/>
            <person name="Vogensen F.K."/>
        </authorList>
    </citation>
    <scope>NUCLEOTIDE SEQUENCE [LARGE SCALE GENOMIC DNA]</scope>
    <source>
        <strain evidence="6 7">WCA-9-b2</strain>
    </source>
</reference>
<evidence type="ECO:0000313" key="7">
    <source>
        <dbReference type="Proteomes" id="UP000460412"/>
    </source>
</evidence>
<dbReference type="Gene3D" id="3.40.50.720">
    <property type="entry name" value="NAD(P)-binding Rossmann-like Domain"/>
    <property type="match status" value="1"/>
</dbReference>
<dbReference type="EMBL" id="WUQX01000001">
    <property type="protein sequence ID" value="MXP76806.1"/>
    <property type="molecule type" value="Genomic_DNA"/>
</dbReference>
<sequence>MSIYNSEQWIQDIDREFMYLEELNELSGTAVMITGAYGLICSAVVDILIRYNETHDEPIKILAAGRNIEKLDRRFKPYCDKDYFEHIHYDALKDIKLKSPVDYIIHGAGNACPNMIMKEPVETMLSNFSGMYCLLNQTKEWGTKRVLYLSSSEVYGTKNEKFPYQENDYGYIDILNPRNSYSLSKKATETLCVSYAVEYGMEAVIVRPGHIYGPTASQEDNRVSSSFAFAAAQGKDIVLKSKGSQLRSYCYCLDCASAILKVLLRGENLCAYNISDPNSIISIRQMAELLSEAGGVKLVQGEAGMREKKGFNPMEASSLDSTKLLRLGWKSAFCAETGLSHTVKILKESLD</sequence>
<dbReference type="SUPFAM" id="SSF51735">
    <property type="entry name" value="NAD(P)-binding Rossmann-fold domains"/>
    <property type="match status" value="1"/>
</dbReference>
<dbReference type="GO" id="GO:0070403">
    <property type="term" value="F:NAD+ binding"/>
    <property type="evidence" value="ECO:0007669"/>
    <property type="project" value="InterPro"/>
</dbReference>
<evidence type="ECO:0000256" key="1">
    <source>
        <dbReference type="ARBA" id="ARBA00001911"/>
    </source>
</evidence>
<dbReference type="Proteomes" id="UP000460412">
    <property type="component" value="Unassembled WGS sequence"/>
</dbReference>
<evidence type="ECO:0000259" key="5">
    <source>
        <dbReference type="Pfam" id="PF01370"/>
    </source>
</evidence>
<keyword evidence="7" id="KW-1185">Reference proteome</keyword>
<keyword evidence="3" id="KW-0520">NAD</keyword>
<name>A0A7X3MI27_9FIRM</name>
<dbReference type="InterPro" id="IPR036291">
    <property type="entry name" value="NAD(P)-bd_dom_sf"/>
</dbReference>
<dbReference type="InterPro" id="IPR044516">
    <property type="entry name" value="UXS-like"/>
</dbReference>
<dbReference type="Pfam" id="PF01370">
    <property type="entry name" value="Epimerase"/>
    <property type="match status" value="1"/>
</dbReference>
<dbReference type="AlphaFoldDB" id="A0A7X3MI27"/>
<comment type="cofactor">
    <cofactor evidence="1">
        <name>NAD(+)</name>
        <dbReference type="ChEBI" id="CHEBI:57540"/>
    </cofactor>
</comment>
<dbReference type="GO" id="GO:0005737">
    <property type="term" value="C:cytoplasm"/>
    <property type="evidence" value="ECO:0007669"/>
    <property type="project" value="TreeGrafter"/>
</dbReference>
<dbReference type="PANTHER" id="PTHR43078">
    <property type="entry name" value="UDP-GLUCURONIC ACID DECARBOXYLASE-RELATED"/>
    <property type="match status" value="1"/>
</dbReference>
<accession>A0A7X3MI27</accession>
<feature type="domain" description="NAD-dependent epimerase/dehydratase" evidence="5">
    <location>
        <begin position="31"/>
        <end position="274"/>
    </location>
</feature>